<evidence type="ECO:0000259" key="1">
    <source>
        <dbReference type="PROSITE" id="PS51186"/>
    </source>
</evidence>
<dbReference type="CDD" id="cd04301">
    <property type="entry name" value="NAT_SF"/>
    <property type="match status" value="1"/>
</dbReference>
<feature type="domain" description="N-acetyltransferase" evidence="1">
    <location>
        <begin position="128"/>
        <end position="261"/>
    </location>
</feature>
<dbReference type="Gene3D" id="3.40.630.30">
    <property type="match status" value="1"/>
</dbReference>
<gene>
    <name evidence="2" type="ORF">NDI37_24620</name>
</gene>
<dbReference type="InterPro" id="IPR016181">
    <property type="entry name" value="Acyl_CoA_acyltransferase"/>
</dbReference>
<proteinExistence type="predicted"/>
<dbReference type="Pfam" id="PF00583">
    <property type="entry name" value="Acetyltransf_1"/>
    <property type="match status" value="1"/>
</dbReference>
<organism evidence="2 3">
    <name type="scientific">Funiculus sociatus GB2-A5</name>
    <dbReference type="NCBI Taxonomy" id="2933946"/>
    <lineage>
        <taxon>Bacteria</taxon>
        <taxon>Bacillati</taxon>
        <taxon>Cyanobacteriota</taxon>
        <taxon>Cyanophyceae</taxon>
        <taxon>Coleofasciculales</taxon>
        <taxon>Coleofasciculaceae</taxon>
        <taxon>Funiculus</taxon>
    </lineage>
</organism>
<dbReference type="PROSITE" id="PS51186">
    <property type="entry name" value="GNAT"/>
    <property type="match status" value="1"/>
</dbReference>
<dbReference type="Proteomes" id="UP001442494">
    <property type="component" value="Unassembled WGS sequence"/>
</dbReference>
<protein>
    <submittedName>
        <fullName evidence="2">GNAT family N-acetyltransferase</fullName>
    </submittedName>
</protein>
<comment type="caution">
    <text evidence="2">The sequence shown here is derived from an EMBL/GenBank/DDBJ whole genome shotgun (WGS) entry which is preliminary data.</text>
</comment>
<evidence type="ECO:0000313" key="2">
    <source>
        <dbReference type="EMBL" id="MEP0867637.1"/>
    </source>
</evidence>
<dbReference type="InterPro" id="IPR000182">
    <property type="entry name" value="GNAT_dom"/>
</dbReference>
<keyword evidence="3" id="KW-1185">Reference proteome</keyword>
<dbReference type="SUPFAM" id="SSF55729">
    <property type="entry name" value="Acyl-CoA N-acyltransferases (Nat)"/>
    <property type="match status" value="1"/>
</dbReference>
<sequence>MKPVCLHAKEEIELFLRQNTFLHLYELGDLDDFFWQYTTWYALKKHQEIFELVLLYTGASMPVVLALTSEPTGLMEELLRSIIHLLPKQFYAHLSGSLAAVFAQDYQLTKHGVHYKMALTNSSYLESIDTSAVIPVSVSQGSELEELYGVSYPGNWFEPRMLETGYYYGLRRGETLVSVAGVHIYSQQYRVAALGNVTTHPQFRGLRLATAVCARLCQELLRHVDHIGLNVLADNRNAIACYEKLGFEQIATYGEYSLELK</sequence>
<dbReference type="RefSeq" id="WP_190427223.1">
    <property type="nucleotide sequence ID" value="NZ_JAMPKK010000080.1"/>
</dbReference>
<evidence type="ECO:0000313" key="3">
    <source>
        <dbReference type="Proteomes" id="UP001442494"/>
    </source>
</evidence>
<reference evidence="2 3" key="1">
    <citation type="submission" date="2022-04" db="EMBL/GenBank/DDBJ databases">
        <title>Positive selection, recombination, and allopatry shape intraspecific diversity of widespread and dominant cyanobacteria.</title>
        <authorList>
            <person name="Wei J."/>
            <person name="Shu W."/>
            <person name="Hu C."/>
        </authorList>
    </citation>
    <scope>NUCLEOTIDE SEQUENCE [LARGE SCALE GENOMIC DNA]</scope>
    <source>
        <strain evidence="2 3">GB2-A5</strain>
    </source>
</reference>
<accession>A0ABV0JYE2</accession>
<dbReference type="EMBL" id="JAMPKK010000080">
    <property type="protein sequence ID" value="MEP0867637.1"/>
    <property type="molecule type" value="Genomic_DNA"/>
</dbReference>
<name>A0ABV0JYE2_9CYAN</name>